<keyword evidence="2" id="KW-0732">Signal</keyword>
<feature type="chain" id="PRO_5008900894" evidence="2">
    <location>
        <begin position="31"/>
        <end position="113"/>
    </location>
</feature>
<evidence type="ECO:0000256" key="1">
    <source>
        <dbReference type="ARBA" id="ARBA00010582"/>
    </source>
</evidence>
<organism evidence="3">
    <name type="scientific">Anthurium amnicola</name>
    <dbReference type="NCBI Taxonomy" id="1678845"/>
    <lineage>
        <taxon>Eukaryota</taxon>
        <taxon>Viridiplantae</taxon>
        <taxon>Streptophyta</taxon>
        <taxon>Embryophyta</taxon>
        <taxon>Tracheophyta</taxon>
        <taxon>Spermatophyta</taxon>
        <taxon>Magnoliopsida</taxon>
        <taxon>Liliopsida</taxon>
        <taxon>Araceae</taxon>
        <taxon>Pothoideae</taxon>
        <taxon>Potheae</taxon>
        <taxon>Anthurium</taxon>
    </lineage>
</organism>
<dbReference type="EMBL" id="GDJX01003317">
    <property type="protein sequence ID" value="JAT64619.1"/>
    <property type="molecule type" value="Transcribed_RNA"/>
</dbReference>
<dbReference type="Pfam" id="PF02704">
    <property type="entry name" value="GASA"/>
    <property type="match status" value="1"/>
</dbReference>
<comment type="similarity">
    <text evidence="1">Belongs to the GASA family.</text>
</comment>
<dbReference type="InterPro" id="IPR003854">
    <property type="entry name" value="GASA"/>
</dbReference>
<feature type="non-terminal residue" evidence="3">
    <location>
        <position position="1"/>
    </location>
</feature>
<gene>
    <name evidence="3" type="primary">SN2_2</name>
    <name evidence="3" type="ORF">g.9307</name>
</gene>
<proteinExistence type="inferred from homology"/>
<sequence length="113" mass="12198">SPLHMASPRSVLAFLLLLMLALHVVHPSHASGGTRTWRRSGSVEVARVVVTVNCPGACAVRCSRSWKPKMCNRMCGACCWRCNCVPAGTGVETRAACPCYANMRNPKGKLKCP</sequence>
<dbReference type="PANTHER" id="PTHR23201">
    <property type="entry name" value="EXTENSIN, PROLINE-RICH PROTEIN"/>
    <property type="match status" value="1"/>
</dbReference>
<name>A0A1D1ZCC5_9ARAE</name>
<evidence type="ECO:0000313" key="3">
    <source>
        <dbReference type="EMBL" id="JAT64619.1"/>
    </source>
</evidence>
<evidence type="ECO:0000256" key="2">
    <source>
        <dbReference type="SAM" id="SignalP"/>
    </source>
</evidence>
<reference evidence="3" key="1">
    <citation type="submission" date="2015-07" db="EMBL/GenBank/DDBJ databases">
        <title>Transcriptome Assembly of Anthurium amnicola.</title>
        <authorList>
            <person name="Suzuki J."/>
        </authorList>
    </citation>
    <scope>NUCLEOTIDE SEQUENCE</scope>
</reference>
<dbReference type="PANTHER" id="PTHR23201:SF12">
    <property type="entry name" value="OS05G0432200 PROTEIN"/>
    <property type="match status" value="1"/>
</dbReference>
<protein>
    <submittedName>
        <fullName evidence="3">Snakin-2</fullName>
    </submittedName>
</protein>
<dbReference type="AlphaFoldDB" id="A0A1D1ZCC5"/>
<feature type="signal peptide" evidence="2">
    <location>
        <begin position="1"/>
        <end position="30"/>
    </location>
</feature>
<accession>A0A1D1ZCC5</accession>